<dbReference type="EMBL" id="BGPR01027294">
    <property type="protein sequence ID" value="GBN97695.1"/>
    <property type="molecule type" value="Genomic_DNA"/>
</dbReference>
<sequence length="87" mass="9308">MCLNDGRCNSSRAEAGVLADITGHGPALPVGGTHYHGQMESPSHYCTHQGSEIPLSYQAATHPHDHPPVGLPEWKGYIGYIPSLFSV</sequence>
<dbReference type="Proteomes" id="UP000499080">
    <property type="component" value="Unassembled WGS sequence"/>
</dbReference>
<comment type="caution">
    <text evidence="1">The sequence shown here is derived from an EMBL/GenBank/DDBJ whole genome shotgun (WGS) entry which is preliminary data.</text>
</comment>
<organism evidence="1 2">
    <name type="scientific">Araneus ventricosus</name>
    <name type="common">Orbweaver spider</name>
    <name type="synonym">Epeira ventricosa</name>
    <dbReference type="NCBI Taxonomy" id="182803"/>
    <lineage>
        <taxon>Eukaryota</taxon>
        <taxon>Metazoa</taxon>
        <taxon>Ecdysozoa</taxon>
        <taxon>Arthropoda</taxon>
        <taxon>Chelicerata</taxon>
        <taxon>Arachnida</taxon>
        <taxon>Araneae</taxon>
        <taxon>Araneomorphae</taxon>
        <taxon>Entelegynae</taxon>
        <taxon>Araneoidea</taxon>
        <taxon>Araneidae</taxon>
        <taxon>Araneus</taxon>
    </lineage>
</organism>
<name>A0A4Y2TF25_ARAVE</name>
<evidence type="ECO:0000313" key="2">
    <source>
        <dbReference type="Proteomes" id="UP000499080"/>
    </source>
</evidence>
<evidence type="ECO:0000313" key="1">
    <source>
        <dbReference type="EMBL" id="GBN97695.1"/>
    </source>
</evidence>
<accession>A0A4Y2TF25</accession>
<dbReference type="AlphaFoldDB" id="A0A4Y2TF25"/>
<protein>
    <submittedName>
        <fullName evidence="1">Uncharacterized protein</fullName>
    </submittedName>
</protein>
<gene>
    <name evidence="1" type="ORF">AVEN_67822_1</name>
</gene>
<proteinExistence type="predicted"/>
<keyword evidence="2" id="KW-1185">Reference proteome</keyword>
<reference evidence="1 2" key="1">
    <citation type="journal article" date="2019" name="Sci. Rep.">
        <title>Orb-weaving spider Araneus ventricosus genome elucidates the spidroin gene catalogue.</title>
        <authorList>
            <person name="Kono N."/>
            <person name="Nakamura H."/>
            <person name="Ohtoshi R."/>
            <person name="Moran D.A.P."/>
            <person name="Shinohara A."/>
            <person name="Yoshida Y."/>
            <person name="Fujiwara M."/>
            <person name="Mori M."/>
            <person name="Tomita M."/>
            <person name="Arakawa K."/>
        </authorList>
    </citation>
    <scope>NUCLEOTIDE SEQUENCE [LARGE SCALE GENOMIC DNA]</scope>
</reference>